<dbReference type="InterPro" id="IPR036921">
    <property type="entry name" value="PurM-like_N_sf"/>
</dbReference>
<feature type="binding site" evidence="2">
    <location>
        <position position="30"/>
    </location>
    <ligand>
        <name>Mg(2+)</name>
        <dbReference type="ChEBI" id="CHEBI:18420"/>
        <label>4</label>
    </ligand>
</feature>
<dbReference type="Gene3D" id="3.90.650.10">
    <property type="entry name" value="PurM-like C-terminal domain"/>
    <property type="match status" value="1"/>
</dbReference>
<accession>A0A558CV65</accession>
<comment type="catalytic activity">
    <reaction evidence="2">
        <text>thiamine phosphate + ATP = thiamine diphosphate + ADP</text>
        <dbReference type="Rhea" id="RHEA:15913"/>
        <dbReference type="ChEBI" id="CHEBI:30616"/>
        <dbReference type="ChEBI" id="CHEBI:37575"/>
        <dbReference type="ChEBI" id="CHEBI:58937"/>
        <dbReference type="ChEBI" id="CHEBI:456216"/>
        <dbReference type="EC" id="2.7.4.16"/>
    </reaction>
</comment>
<dbReference type="AlphaFoldDB" id="A0A558CV65"/>
<feature type="binding site" evidence="2">
    <location>
        <position position="30"/>
    </location>
    <ligand>
        <name>Mg(2+)</name>
        <dbReference type="ChEBI" id="CHEBI:18420"/>
        <label>3</label>
    </ligand>
</feature>
<comment type="similarity">
    <text evidence="2">Belongs to the thiamine-monophosphate kinase family.</text>
</comment>
<dbReference type="Pfam" id="PF00586">
    <property type="entry name" value="AIRS"/>
    <property type="match status" value="1"/>
</dbReference>
<dbReference type="EMBL" id="VMRY01000066">
    <property type="protein sequence ID" value="TVT52635.1"/>
    <property type="molecule type" value="Genomic_DNA"/>
</dbReference>
<dbReference type="PANTHER" id="PTHR30270">
    <property type="entry name" value="THIAMINE-MONOPHOSPHATE KINASE"/>
    <property type="match status" value="1"/>
</dbReference>
<feature type="binding site" evidence="2">
    <location>
        <position position="261"/>
    </location>
    <ligand>
        <name>substrate</name>
    </ligand>
</feature>
<comment type="function">
    <text evidence="2">Catalyzes the ATP-dependent phosphorylation of thiamine-monophosphate (TMP) to form thiamine-pyrophosphate (TPP), the active form of vitamin B1.</text>
</comment>
<evidence type="ECO:0000259" key="4">
    <source>
        <dbReference type="Pfam" id="PF02769"/>
    </source>
</evidence>
<dbReference type="HAMAP" id="MF_02128">
    <property type="entry name" value="TMP_kinase"/>
    <property type="match status" value="1"/>
</dbReference>
<dbReference type="GO" id="GO:0000287">
    <property type="term" value="F:magnesium ion binding"/>
    <property type="evidence" value="ECO:0007669"/>
    <property type="project" value="UniProtKB-UniRule"/>
</dbReference>
<comment type="caution">
    <text evidence="5">The sequence shown here is derived from an EMBL/GenBank/DDBJ whole genome shotgun (WGS) entry which is preliminary data.</text>
</comment>
<feature type="binding site" evidence="2">
    <location>
        <position position="47"/>
    </location>
    <ligand>
        <name>Mg(2+)</name>
        <dbReference type="ChEBI" id="CHEBI:18420"/>
        <label>1</label>
    </ligand>
</feature>
<dbReference type="NCBIfam" id="TIGR01379">
    <property type="entry name" value="thiL"/>
    <property type="match status" value="1"/>
</dbReference>
<reference evidence="5 6" key="1">
    <citation type="submission" date="2019-07" db="EMBL/GenBank/DDBJ databases">
        <title>The pathways for chlorine oxyanion respiration interact through the shared metabolite chlorate.</title>
        <authorList>
            <person name="Barnum T.P."/>
            <person name="Cheng Y."/>
            <person name="Hill K.A."/>
            <person name="Lucas L.N."/>
            <person name="Carlson H.K."/>
            <person name="Coates J.D."/>
        </authorList>
    </citation>
    <scope>NUCLEOTIDE SEQUENCE [LARGE SCALE GENOMIC DNA]</scope>
    <source>
        <strain evidence="5">BK-3</strain>
    </source>
</reference>
<keyword evidence="1 2" id="KW-0784">Thiamine biosynthesis</keyword>
<feature type="domain" description="PurM-like C-terminal" evidence="4">
    <location>
        <begin position="150"/>
        <end position="298"/>
    </location>
</feature>
<feature type="binding site" evidence="2">
    <location>
        <position position="213"/>
    </location>
    <ligand>
        <name>Mg(2+)</name>
        <dbReference type="ChEBI" id="CHEBI:18420"/>
        <label>5</label>
    </ligand>
</feature>
<dbReference type="EC" id="2.7.4.16" evidence="2"/>
<feature type="domain" description="PurM-like N-terminal" evidence="3">
    <location>
        <begin position="28"/>
        <end position="138"/>
    </location>
</feature>
<dbReference type="PANTHER" id="PTHR30270:SF0">
    <property type="entry name" value="THIAMINE-MONOPHOSPHATE KINASE"/>
    <property type="match status" value="1"/>
</dbReference>
<dbReference type="GO" id="GO:0009228">
    <property type="term" value="P:thiamine biosynthetic process"/>
    <property type="evidence" value="ECO:0007669"/>
    <property type="project" value="UniProtKB-KW"/>
</dbReference>
<sequence>MSGSEFQLINHYFSRLGVDRTDVLLGVGDDCALLQVPEGQVLAVSIDTLVEGVHFFPGVDPESLGHKALAVNLSDLAAMGADPAWITLALTLPRVDEQWLAAFSSGFAALAKRFQLQLVGGDTTRGPLTISVQVHGFVASGKALRRDRAKPGDLIYVSGTLGDAGLALLAQKGAYDPGADLAALQIRLDRPEPRIGTSQSVRDLATGAIDISDGLLADLGHICEQSRVGAVINLSNIPLSDPVRVYVEKQQDWTIPLSAGDDYELCLIVPARHQAEIEARAQGLDVGLSLIGQIEVGETIRCLDENGTQIQIGSGGYDHFPSS</sequence>
<dbReference type="UniPathway" id="UPA00060">
    <property type="reaction ID" value="UER00142"/>
</dbReference>
<protein>
    <recommendedName>
        <fullName evidence="2">Thiamine-monophosphate kinase</fullName>
        <shortName evidence="2">TMP kinase</shortName>
        <shortName evidence="2">Thiamine-phosphate kinase</shortName>
        <ecNumber evidence="2">2.7.4.16</ecNumber>
    </recommendedName>
</protein>
<feature type="binding site" evidence="2">
    <location>
        <position position="212"/>
    </location>
    <ligand>
        <name>ATP</name>
        <dbReference type="ChEBI" id="CHEBI:30616"/>
    </ligand>
</feature>
<keyword evidence="2 5" id="KW-0418">Kinase</keyword>
<keyword evidence="2" id="KW-0547">Nucleotide-binding</keyword>
<dbReference type="InterPro" id="IPR010918">
    <property type="entry name" value="PurM-like_C_dom"/>
</dbReference>
<keyword evidence="2" id="KW-0460">Magnesium</keyword>
<evidence type="ECO:0000256" key="1">
    <source>
        <dbReference type="ARBA" id="ARBA00022977"/>
    </source>
</evidence>
<dbReference type="Gene3D" id="3.30.1330.10">
    <property type="entry name" value="PurM-like, N-terminal domain"/>
    <property type="match status" value="1"/>
</dbReference>
<feature type="binding site" evidence="2">
    <location>
        <position position="122"/>
    </location>
    <ligand>
        <name>Mg(2+)</name>
        <dbReference type="ChEBI" id="CHEBI:18420"/>
        <label>1</label>
    </ligand>
</feature>
<evidence type="ECO:0000313" key="5">
    <source>
        <dbReference type="EMBL" id="TVT52635.1"/>
    </source>
</evidence>
<comment type="pathway">
    <text evidence="2">Cofactor biosynthesis; thiamine diphosphate biosynthesis; thiamine diphosphate from thiamine phosphate: step 1/1.</text>
</comment>
<organism evidence="5 6">
    <name type="scientific">Sedimenticola thiotaurini</name>
    <dbReference type="NCBI Taxonomy" id="1543721"/>
    <lineage>
        <taxon>Bacteria</taxon>
        <taxon>Pseudomonadati</taxon>
        <taxon>Pseudomonadota</taxon>
        <taxon>Gammaproteobacteria</taxon>
        <taxon>Chromatiales</taxon>
        <taxon>Sedimenticolaceae</taxon>
        <taxon>Sedimenticola</taxon>
    </lineage>
</organism>
<feature type="binding site" evidence="2">
    <location>
        <position position="75"/>
    </location>
    <ligand>
        <name>Mg(2+)</name>
        <dbReference type="ChEBI" id="CHEBI:18420"/>
        <label>4</label>
    </ligand>
</feature>
<dbReference type="GO" id="GO:0009229">
    <property type="term" value="P:thiamine diphosphate biosynthetic process"/>
    <property type="evidence" value="ECO:0007669"/>
    <property type="project" value="UniProtKB-UniRule"/>
</dbReference>
<evidence type="ECO:0000313" key="6">
    <source>
        <dbReference type="Proteomes" id="UP000317355"/>
    </source>
</evidence>
<dbReference type="CDD" id="cd02194">
    <property type="entry name" value="ThiL"/>
    <property type="match status" value="1"/>
</dbReference>
<evidence type="ECO:0000256" key="2">
    <source>
        <dbReference type="HAMAP-Rule" id="MF_02128"/>
    </source>
</evidence>
<name>A0A558CV65_9GAMM</name>
<dbReference type="InterPro" id="IPR006283">
    <property type="entry name" value="ThiL-like"/>
</dbReference>
<gene>
    <name evidence="2 5" type="primary">thiL</name>
    <name evidence="5" type="ORF">FHK82_12960</name>
</gene>
<keyword evidence="2" id="KW-0067">ATP-binding</keyword>
<feature type="binding site" evidence="2">
    <location>
        <position position="317"/>
    </location>
    <ligand>
        <name>substrate</name>
    </ligand>
</feature>
<comment type="caution">
    <text evidence="2">Lacks conserved residue(s) required for the propagation of feature annotation.</text>
</comment>
<dbReference type="PIRSF" id="PIRSF005303">
    <property type="entry name" value="Thiam_monoph_kin"/>
    <property type="match status" value="1"/>
</dbReference>
<dbReference type="Proteomes" id="UP000317355">
    <property type="component" value="Unassembled WGS sequence"/>
</dbReference>
<dbReference type="Pfam" id="PF02769">
    <property type="entry name" value="AIRS_C"/>
    <property type="match status" value="1"/>
</dbReference>
<dbReference type="GO" id="GO:0009030">
    <property type="term" value="F:thiamine-phosphate kinase activity"/>
    <property type="evidence" value="ECO:0007669"/>
    <property type="project" value="UniProtKB-UniRule"/>
</dbReference>
<feature type="binding site" evidence="2">
    <location>
        <position position="75"/>
    </location>
    <ligand>
        <name>Mg(2+)</name>
        <dbReference type="ChEBI" id="CHEBI:18420"/>
        <label>3</label>
    </ligand>
</feature>
<feature type="binding site" evidence="2">
    <location>
        <position position="47"/>
    </location>
    <ligand>
        <name>Mg(2+)</name>
        <dbReference type="ChEBI" id="CHEBI:18420"/>
        <label>2</label>
    </ligand>
</feature>
<feature type="binding site" evidence="2">
    <location>
        <position position="210"/>
    </location>
    <ligand>
        <name>Mg(2+)</name>
        <dbReference type="ChEBI" id="CHEBI:18420"/>
        <label>3</label>
    </ligand>
</feature>
<dbReference type="InterPro" id="IPR036676">
    <property type="entry name" value="PurM-like_C_sf"/>
</dbReference>
<feature type="binding site" evidence="2">
    <location>
        <position position="45"/>
    </location>
    <ligand>
        <name>Mg(2+)</name>
        <dbReference type="ChEBI" id="CHEBI:18420"/>
        <label>4</label>
    </ligand>
</feature>
<feature type="binding site" evidence="2">
    <location>
        <begin position="121"/>
        <end position="122"/>
    </location>
    <ligand>
        <name>ATP</name>
        <dbReference type="ChEBI" id="CHEBI:30616"/>
    </ligand>
</feature>
<dbReference type="InterPro" id="IPR016188">
    <property type="entry name" value="PurM-like_N"/>
</dbReference>
<feature type="binding site" evidence="2">
    <location>
        <position position="146"/>
    </location>
    <ligand>
        <name>ATP</name>
        <dbReference type="ChEBI" id="CHEBI:30616"/>
    </ligand>
</feature>
<evidence type="ECO:0000259" key="3">
    <source>
        <dbReference type="Pfam" id="PF00586"/>
    </source>
</evidence>
<dbReference type="SUPFAM" id="SSF55326">
    <property type="entry name" value="PurM N-terminal domain-like"/>
    <property type="match status" value="1"/>
</dbReference>
<keyword evidence="2 5" id="KW-0808">Transferase</keyword>
<dbReference type="SUPFAM" id="SSF56042">
    <property type="entry name" value="PurM C-terminal domain-like"/>
    <property type="match status" value="1"/>
</dbReference>
<feature type="binding site" evidence="2">
    <location>
        <position position="75"/>
    </location>
    <ligand>
        <name>Mg(2+)</name>
        <dbReference type="ChEBI" id="CHEBI:18420"/>
        <label>2</label>
    </ligand>
</feature>
<feature type="binding site" evidence="2">
    <location>
        <position position="54"/>
    </location>
    <ligand>
        <name>substrate</name>
    </ligand>
</feature>
<proteinExistence type="inferred from homology"/>
<dbReference type="GO" id="GO:0005524">
    <property type="term" value="F:ATP binding"/>
    <property type="evidence" value="ECO:0007669"/>
    <property type="project" value="UniProtKB-UniRule"/>
</dbReference>
<keyword evidence="2" id="KW-0479">Metal-binding</keyword>
<comment type="miscellaneous">
    <text evidence="2">Reaction mechanism of ThiL seems to utilize a direct, inline transfer of the gamma-phosphate of ATP to TMP rather than a phosphorylated enzyme intermediate.</text>
</comment>